<dbReference type="InParanoid" id="B7G2L9"/>
<feature type="compositionally biased region" description="Polar residues" evidence="4">
    <location>
        <begin position="253"/>
        <end position="262"/>
    </location>
</feature>
<dbReference type="GeneID" id="7202043"/>
<evidence type="ECO:0000256" key="2">
    <source>
        <dbReference type="ARBA" id="ARBA00023242"/>
    </source>
</evidence>
<dbReference type="InterPro" id="IPR036910">
    <property type="entry name" value="HMG_box_dom_sf"/>
</dbReference>
<dbReference type="PaxDb" id="2850-Phatr37272"/>
<feature type="region of interest" description="Disordered" evidence="4">
    <location>
        <begin position="327"/>
        <end position="351"/>
    </location>
</feature>
<dbReference type="RefSeq" id="XP_002181403.1">
    <property type="nucleotide sequence ID" value="XM_002181367.1"/>
</dbReference>
<feature type="DNA-binding region" description="HMG box" evidence="3">
    <location>
        <begin position="15"/>
        <end position="83"/>
    </location>
</feature>
<dbReference type="PANTHER" id="PTHR46040">
    <property type="entry name" value="HIGH MOBILITY GROUP PROTEIN 2"/>
    <property type="match status" value="1"/>
</dbReference>
<reference evidence="6 7" key="1">
    <citation type="journal article" date="2008" name="Nature">
        <title>The Phaeodactylum genome reveals the evolutionary history of diatom genomes.</title>
        <authorList>
            <person name="Bowler C."/>
            <person name="Allen A.E."/>
            <person name="Badger J.H."/>
            <person name="Grimwood J."/>
            <person name="Jabbari K."/>
            <person name="Kuo A."/>
            <person name="Maheswari U."/>
            <person name="Martens C."/>
            <person name="Maumus F."/>
            <person name="Otillar R.P."/>
            <person name="Rayko E."/>
            <person name="Salamov A."/>
            <person name="Vandepoele K."/>
            <person name="Beszteri B."/>
            <person name="Gruber A."/>
            <person name="Heijde M."/>
            <person name="Katinka M."/>
            <person name="Mock T."/>
            <person name="Valentin K."/>
            <person name="Verret F."/>
            <person name="Berges J.A."/>
            <person name="Brownlee C."/>
            <person name="Cadoret J.P."/>
            <person name="Chiovitti A."/>
            <person name="Choi C.J."/>
            <person name="Coesel S."/>
            <person name="De Martino A."/>
            <person name="Detter J.C."/>
            <person name="Durkin C."/>
            <person name="Falciatore A."/>
            <person name="Fournet J."/>
            <person name="Haruta M."/>
            <person name="Huysman M.J."/>
            <person name="Jenkins B.D."/>
            <person name="Jiroutova K."/>
            <person name="Jorgensen R.E."/>
            <person name="Joubert Y."/>
            <person name="Kaplan A."/>
            <person name="Kroger N."/>
            <person name="Kroth P.G."/>
            <person name="La Roche J."/>
            <person name="Lindquist E."/>
            <person name="Lommer M."/>
            <person name="Martin-Jezequel V."/>
            <person name="Lopez P.J."/>
            <person name="Lucas S."/>
            <person name="Mangogna M."/>
            <person name="McGinnis K."/>
            <person name="Medlin L.K."/>
            <person name="Montsant A."/>
            <person name="Oudot-Le Secq M.P."/>
            <person name="Napoli C."/>
            <person name="Obornik M."/>
            <person name="Parker M.S."/>
            <person name="Petit J.L."/>
            <person name="Porcel B.M."/>
            <person name="Poulsen N."/>
            <person name="Robison M."/>
            <person name="Rychlewski L."/>
            <person name="Rynearson T.A."/>
            <person name="Schmutz J."/>
            <person name="Shapiro H."/>
            <person name="Siaut M."/>
            <person name="Stanley M."/>
            <person name="Sussman M.R."/>
            <person name="Taylor A.R."/>
            <person name="Vardi A."/>
            <person name="von Dassow P."/>
            <person name="Vyverman W."/>
            <person name="Willis A."/>
            <person name="Wyrwicz L.S."/>
            <person name="Rokhsar D.S."/>
            <person name="Weissenbach J."/>
            <person name="Armbrust E.V."/>
            <person name="Green B.R."/>
            <person name="Van de Peer Y."/>
            <person name="Grigoriev I.V."/>
        </authorList>
    </citation>
    <scope>NUCLEOTIDE SEQUENCE [LARGE SCALE GENOMIC DNA]</scope>
    <source>
        <strain evidence="6 7">CCAP 1055/1</strain>
    </source>
</reference>
<dbReference type="PROSITE" id="PS50118">
    <property type="entry name" value="HMG_BOX_2"/>
    <property type="match status" value="2"/>
</dbReference>
<feature type="compositionally biased region" description="Basic and acidic residues" evidence="4">
    <location>
        <begin position="266"/>
        <end position="287"/>
    </location>
</feature>
<evidence type="ECO:0000256" key="4">
    <source>
        <dbReference type="SAM" id="MobiDB-lite"/>
    </source>
</evidence>
<evidence type="ECO:0000256" key="1">
    <source>
        <dbReference type="ARBA" id="ARBA00023125"/>
    </source>
</evidence>
<proteinExistence type="predicted"/>
<protein>
    <recommendedName>
        <fullName evidence="5">HMG box domain-containing protein</fullName>
    </recommendedName>
</protein>
<keyword evidence="1 3" id="KW-0238">DNA-binding</keyword>
<feature type="DNA-binding region" description="HMG box" evidence="3">
    <location>
        <begin position="100"/>
        <end position="178"/>
    </location>
</feature>
<feature type="region of interest" description="Disordered" evidence="4">
    <location>
        <begin position="1"/>
        <end position="21"/>
    </location>
</feature>
<dbReference type="SMART" id="SM00398">
    <property type="entry name" value="HMG"/>
    <property type="match status" value="2"/>
</dbReference>
<reference evidence="7" key="2">
    <citation type="submission" date="2008-08" db="EMBL/GenBank/DDBJ databases">
        <authorList>
            <consortium name="Diatom Consortium"/>
            <person name="Grigoriev I."/>
            <person name="Grimwood J."/>
            <person name="Kuo A."/>
            <person name="Otillar R.P."/>
            <person name="Salamov A."/>
            <person name="Detter J.C."/>
            <person name="Lindquist E."/>
            <person name="Shapiro H."/>
            <person name="Lucas S."/>
            <person name="Glavina del Rio T."/>
            <person name="Pitluck S."/>
            <person name="Rokhsar D."/>
            <person name="Bowler C."/>
        </authorList>
    </citation>
    <scope>GENOME REANNOTATION</scope>
    <source>
        <strain evidence="7">CCAP 1055/1</strain>
    </source>
</reference>
<accession>B7G2L9</accession>
<feature type="domain" description="HMG box" evidence="5">
    <location>
        <begin position="100"/>
        <end position="178"/>
    </location>
</feature>
<dbReference type="Proteomes" id="UP000000759">
    <property type="component" value="Chromosome 12"/>
</dbReference>
<dbReference type="GO" id="GO:0003677">
    <property type="term" value="F:DNA binding"/>
    <property type="evidence" value="ECO:0007669"/>
    <property type="project" value="UniProtKB-UniRule"/>
</dbReference>
<gene>
    <name evidence="6" type="ORF">PHATRDRAFT_37272</name>
</gene>
<dbReference type="PANTHER" id="PTHR46040:SF3">
    <property type="entry name" value="HIGH MOBILITY GROUP PROTEIN 2"/>
    <property type="match status" value="1"/>
</dbReference>
<dbReference type="InterPro" id="IPR009071">
    <property type="entry name" value="HMG_box_dom"/>
</dbReference>
<feature type="domain" description="HMG box" evidence="5">
    <location>
        <begin position="15"/>
        <end position="83"/>
    </location>
</feature>
<evidence type="ECO:0000256" key="3">
    <source>
        <dbReference type="PROSITE-ProRule" id="PRU00267"/>
    </source>
</evidence>
<feature type="compositionally biased region" description="Polar residues" evidence="4">
    <location>
        <begin position="1"/>
        <end position="11"/>
    </location>
</feature>
<dbReference type="KEGG" id="pti:PHATRDRAFT_37272"/>
<dbReference type="GO" id="GO:0005634">
    <property type="term" value="C:nucleus"/>
    <property type="evidence" value="ECO:0007669"/>
    <property type="project" value="UniProtKB-UniRule"/>
</dbReference>
<dbReference type="InterPro" id="IPR051965">
    <property type="entry name" value="ChromReg_NeuronalGeneExpr"/>
</dbReference>
<dbReference type="eggNOG" id="KOG0381">
    <property type="taxonomic scope" value="Eukaryota"/>
</dbReference>
<dbReference type="SUPFAM" id="SSF47095">
    <property type="entry name" value="HMG-box"/>
    <property type="match status" value="2"/>
</dbReference>
<dbReference type="OrthoDB" id="1919336at2759"/>
<keyword evidence="2 3" id="KW-0539">Nucleus</keyword>
<sequence length="351" mass="40526">MENRVDNGTTTKPPPKAPRSAFMCFTDNKKEALMEQHQVKENADVLKLVATAWKKLSGRERAYWDEEARSDKLRFVREKAEYKGVWTIPKRRAKKHPLAPKRPMSAFLKYSQTRRAKVKEENPDMRQVTAGEGRIRLSRLLELTSQPSSLQQHGQRAPYVEVEEEERAQYKEEVKRWRQSQARMDADTRTSHDAVLTCSNIGDFPAPMTPVPSYFEDPQAYHNFEPLRIQSVDDAINKADQRMSSSRHHSPTLAVTQSSSTGGDRPLSRNETWRDSSEQSPIHRQDQHIYGQSFRPALPVQKSGARTPFRPSNREETLMTKRDFKIPSQGGFRAFGNNYQQPFRPLYDHGE</sequence>
<dbReference type="EMBL" id="CM000614">
    <property type="protein sequence ID" value="EEC47326.1"/>
    <property type="molecule type" value="Genomic_DNA"/>
</dbReference>
<dbReference type="GO" id="GO:0010468">
    <property type="term" value="P:regulation of gene expression"/>
    <property type="evidence" value="ECO:0007669"/>
    <property type="project" value="TreeGrafter"/>
</dbReference>
<organism evidence="6 7">
    <name type="scientific">Phaeodactylum tricornutum (strain CCAP 1055/1)</name>
    <dbReference type="NCBI Taxonomy" id="556484"/>
    <lineage>
        <taxon>Eukaryota</taxon>
        <taxon>Sar</taxon>
        <taxon>Stramenopiles</taxon>
        <taxon>Ochrophyta</taxon>
        <taxon>Bacillariophyta</taxon>
        <taxon>Bacillariophyceae</taxon>
        <taxon>Bacillariophycidae</taxon>
        <taxon>Naviculales</taxon>
        <taxon>Phaeodactylaceae</taxon>
        <taxon>Phaeodactylum</taxon>
    </lineage>
</organism>
<dbReference type="AlphaFoldDB" id="B7G2L9"/>
<feature type="region of interest" description="Disordered" evidence="4">
    <location>
        <begin position="239"/>
        <end position="311"/>
    </location>
</feature>
<evidence type="ECO:0000313" key="7">
    <source>
        <dbReference type="Proteomes" id="UP000000759"/>
    </source>
</evidence>
<dbReference type="Gene3D" id="1.10.30.10">
    <property type="entry name" value="High mobility group box domain"/>
    <property type="match status" value="2"/>
</dbReference>
<keyword evidence="7" id="KW-1185">Reference proteome</keyword>
<evidence type="ECO:0000259" key="5">
    <source>
        <dbReference type="PROSITE" id="PS50118"/>
    </source>
</evidence>
<name>B7G2L9_PHATC</name>
<dbReference type="Pfam" id="PF00505">
    <property type="entry name" value="HMG_box"/>
    <property type="match status" value="2"/>
</dbReference>
<evidence type="ECO:0000313" key="6">
    <source>
        <dbReference type="EMBL" id="EEC47326.1"/>
    </source>
</evidence>
<dbReference type="STRING" id="556484.B7G2L9"/>